<keyword evidence="4" id="KW-0460">Magnesium</keyword>
<reference evidence="8" key="1">
    <citation type="submission" date="2013-09" db="EMBL/GenBank/DDBJ databases">
        <title>Corchorus olitorius genome sequencing.</title>
        <authorList>
            <person name="Alam M."/>
            <person name="Haque M.S."/>
            <person name="Islam M.S."/>
            <person name="Emdad E.M."/>
            <person name="Islam M.M."/>
            <person name="Ahmed B."/>
            <person name="Halim A."/>
            <person name="Hossen Q.M.M."/>
            <person name="Hossain M.Z."/>
            <person name="Ahmed R."/>
            <person name="Khan M.M."/>
            <person name="Islam R."/>
            <person name="Rashid M.M."/>
            <person name="Khan S.A."/>
            <person name="Rahman M.S."/>
            <person name="Alam M."/>
            <person name="Yahiya A.S."/>
            <person name="Khan M.S."/>
            <person name="Azam M.S."/>
            <person name="Haque T."/>
            <person name="Lashkar M.Z.H."/>
            <person name="Akhand A.I."/>
            <person name="Morshed G."/>
            <person name="Roy S."/>
            <person name="Uddin K.S."/>
            <person name="Rabeya T."/>
            <person name="Hossain A.S."/>
            <person name="Chowdhury A."/>
            <person name="Snigdha A.R."/>
            <person name="Mortoza M.S."/>
            <person name="Matin S.A."/>
            <person name="Hoque S.M.E."/>
            <person name="Islam M.K."/>
            <person name="Roy D.K."/>
            <person name="Haider R."/>
            <person name="Moosa M.M."/>
            <person name="Elias S.M."/>
            <person name="Hasan A.M."/>
            <person name="Jahan S."/>
            <person name="Shafiuddin M."/>
            <person name="Mahmood N."/>
            <person name="Shommy N.S."/>
        </authorList>
    </citation>
    <scope>NUCLEOTIDE SEQUENCE [LARGE SCALE GENOMIC DNA]</scope>
    <source>
        <strain evidence="8">cv. O-4</strain>
    </source>
</reference>
<feature type="binding site" evidence="3">
    <location>
        <begin position="23"/>
        <end position="30"/>
    </location>
    <ligand>
        <name>GTP</name>
        <dbReference type="ChEBI" id="CHEBI:37565"/>
    </ligand>
</feature>
<feature type="binding site" evidence="3">
    <location>
        <begin position="91"/>
        <end position="94"/>
    </location>
    <ligand>
        <name>GTP</name>
        <dbReference type="ChEBI" id="CHEBI:37565"/>
    </ligand>
</feature>
<dbReference type="PROSITE" id="PS51417">
    <property type="entry name" value="ARF"/>
    <property type="match status" value="1"/>
</dbReference>
<accession>A0A1R3GDR6</accession>
<feature type="binding site" evidence="4">
    <location>
        <position position="47"/>
    </location>
    <ligand>
        <name>Mg(2+)</name>
        <dbReference type="ChEBI" id="CHEBI:18420"/>
    </ligand>
</feature>
<proteinExistence type="predicted"/>
<evidence type="ECO:0000313" key="7">
    <source>
        <dbReference type="EMBL" id="OMO56207.1"/>
    </source>
</evidence>
<keyword evidence="7" id="KW-0695">RNA-directed DNA polymerase</keyword>
<dbReference type="Pfam" id="PF00025">
    <property type="entry name" value="Arf"/>
    <property type="match status" value="1"/>
</dbReference>
<dbReference type="SMART" id="SM00177">
    <property type="entry name" value="ARF"/>
    <property type="match status" value="1"/>
</dbReference>
<dbReference type="GO" id="GO:0005525">
    <property type="term" value="F:GTP binding"/>
    <property type="evidence" value="ECO:0007669"/>
    <property type="project" value="UniProtKB-KW"/>
</dbReference>
<dbReference type="STRING" id="93759.A0A1R3GDR6"/>
<dbReference type="InterPro" id="IPR024937">
    <property type="entry name" value="Domain_X"/>
</dbReference>
<dbReference type="InterPro" id="IPR006689">
    <property type="entry name" value="Small_GTPase_ARF/SAR"/>
</dbReference>
<dbReference type="GO" id="GO:0006315">
    <property type="term" value="P:homing of group II introns"/>
    <property type="evidence" value="ECO:0007669"/>
    <property type="project" value="TreeGrafter"/>
</dbReference>
<organism evidence="7 8">
    <name type="scientific">Corchorus olitorius</name>
    <dbReference type="NCBI Taxonomy" id="93759"/>
    <lineage>
        <taxon>Eukaryota</taxon>
        <taxon>Viridiplantae</taxon>
        <taxon>Streptophyta</taxon>
        <taxon>Embryophyta</taxon>
        <taxon>Tracheophyta</taxon>
        <taxon>Spermatophyta</taxon>
        <taxon>Magnoliopsida</taxon>
        <taxon>eudicotyledons</taxon>
        <taxon>Gunneridae</taxon>
        <taxon>Pentapetalae</taxon>
        <taxon>rosids</taxon>
        <taxon>malvids</taxon>
        <taxon>Malvales</taxon>
        <taxon>Malvaceae</taxon>
        <taxon>Grewioideae</taxon>
        <taxon>Apeibeae</taxon>
        <taxon>Corchorus</taxon>
    </lineage>
</organism>
<dbReference type="Gene3D" id="3.40.50.300">
    <property type="entry name" value="P-loop containing nucleotide triphosphate hydrolases"/>
    <property type="match status" value="2"/>
</dbReference>
<dbReference type="InterPro" id="IPR043502">
    <property type="entry name" value="DNA/RNA_pol_sf"/>
</dbReference>
<evidence type="ECO:0000256" key="2">
    <source>
        <dbReference type="ARBA" id="ARBA00023134"/>
    </source>
</evidence>
<dbReference type="GO" id="GO:0090615">
    <property type="term" value="P:mitochondrial mRNA processing"/>
    <property type="evidence" value="ECO:0007669"/>
    <property type="project" value="TreeGrafter"/>
</dbReference>
<evidence type="ECO:0000259" key="6">
    <source>
        <dbReference type="Pfam" id="PF01348"/>
    </source>
</evidence>
<dbReference type="GO" id="GO:0005739">
    <property type="term" value="C:mitochondrion"/>
    <property type="evidence" value="ECO:0007669"/>
    <property type="project" value="UniProtKB-ARBA"/>
</dbReference>
<feature type="domain" description="Domain X" evidence="6">
    <location>
        <begin position="732"/>
        <end position="816"/>
    </location>
</feature>
<dbReference type="GO" id="GO:0003924">
    <property type="term" value="F:GTPase activity"/>
    <property type="evidence" value="ECO:0007669"/>
    <property type="project" value="InterPro"/>
</dbReference>
<keyword evidence="7" id="KW-0548">Nucleotidyltransferase</keyword>
<evidence type="ECO:0000256" key="4">
    <source>
        <dbReference type="PIRSR" id="PIRSR606689-2"/>
    </source>
</evidence>
<dbReference type="PANTHER" id="PTHR33642:SF3">
    <property type="entry name" value="NUCLEAR INTRON MATURASE 4, MITOCHONDRIAL"/>
    <property type="match status" value="1"/>
</dbReference>
<keyword evidence="4" id="KW-0479">Metal-binding</keyword>
<dbReference type="EMBL" id="AWUE01022785">
    <property type="protein sequence ID" value="OMO56207.1"/>
    <property type="molecule type" value="Genomic_DNA"/>
</dbReference>
<dbReference type="SUPFAM" id="SSF56672">
    <property type="entry name" value="DNA/RNA polymerases"/>
    <property type="match status" value="1"/>
</dbReference>
<dbReference type="GO" id="GO:0003964">
    <property type="term" value="F:RNA-directed DNA polymerase activity"/>
    <property type="evidence" value="ECO:0007669"/>
    <property type="project" value="UniProtKB-KW"/>
</dbReference>
<evidence type="ECO:0000256" key="5">
    <source>
        <dbReference type="SAM" id="Phobius"/>
    </source>
</evidence>
<keyword evidence="2 3" id="KW-0342">GTP-binding</keyword>
<gene>
    <name evidence="7" type="ORF">COLO4_35758</name>
</gene>
<name>A0A1R3GDR6_9ROSI</name>
<dbReference type="Proteomes" id="UP000187203">
    <property type="component" value="Unassembled WGS sequence"/>
</dbReference>
<sequence length="1130" mass="128823">MGLLSIIRKIKRKEKEMRILMVGLDNSGKTTIVLKINGEDTSVISPTLGFNIKTITYQNSDLRRLDDCKMELDNLLKEERLSGASLLILANKQDIKGALTPAEIAKVLNLEAMDKTRHWKIVGCSAYTGEGLLEGFDWLVQDIASPLFRKMRIRGLFSIRSGKLLNLSLLQTMNLAPFFRTGKHVENAHAWTCYSCFSTGDDYKKVPKKMMLAKDLACLVEESFHQEERKAKSRMELKRSLELRVKKRVKEQFLSGKFQNLMSKVIANPDTLQDAFDCIRLNSNVDISVKDDSICFKSLAEELLEGSFDVKANTFSVATRGKRKEVLVLPNLKLRTVQEAIRIVLEVVYRPHFSKISHGCRSGRGHSTALRYISKEIVAPSWWFTLILNKKVDVNILAKLISKLKDKVEDNQLYAIIQSMFDADVLNFEFGGFQKGHGLPQEGVLSPILMNIYLDLFDQEFYRLSMRYEALNTGFYKNEDMSHSKLRDWFRRQLKENDLKDRVNDDSSPRVHCCRFMDEVLFAISGSKDVALSFKSEIVGFFKNALGLDFDDEQREIQVCDGSKGIQFLGVSVRRSMREGPAARAVHKLKEKVKLVALQKQDAWDAGTVRIGKKWLGHGLKKVKESEIEHLADSNSTLSKISCFRKAGMETDHWYKVLIKVWMQDVKAKAAENEDSILSKYVVEPALPKELKESYYEFLNRANEYVSSETAATLALLPNSSSNTGYVAVTEIIAPANAIKKRLLRYGLTTSAGYPRVASLLILQDNLQIIDWFSGIVYRWLRWYHECDNFNEIKPLISTILRKSCIRTLAAKYRIHECEIEKQFDSELCRIPSVEEVEPELTYETSDPNSFENDEALMYGISSSGLCLLSLERMVSQSRPCNCFVMGCSVAAPSVYTLHAMERQKFPAFVHYSVSGYMGLQYKNLQFGFLDLPYANQALMVAECSESCSAVSKVVNHDQCLRMIDAHVFRVIDRYKYKELRVKRMYFHFSFLLDLEFHQIRAGNLGGMKNKSICSTLVLWDILWRFFFLCASSFTSVRSVLAGHCCRDDGFEGEIVPMGRKKFSADFQLMFRLLKLFLFIGCVVVIAMLFYFLDFTVGDIFQGLLAFMPTGWALLQISQAAQPIVKGIGM</sequence>
<keyword evidence="5" id="KW-0472">Membrane</keyword>
<comment type="caution">
    <text evidence="7">The sequence shown here is derived from an EMBL/GenBank/DDBJ whole genome shotgun (WGS) entry which is preliminary data.</text>
</comment>
<evidence type="ECO:0000313" key="8">
    <source>
        <dbReference type="Proteomes" id="UP000187203"/>
    </source>
</evidence>
<keyword evidence="7" id="KW-0808">Transferase</keyword>
<dbReference type="PANTHER" id="PTHR33642">
    <property type="entry name" value="COX1/OXI3 INTRON 1 PROTEIN-RELATED"/>
    <property type="match status" value="1"/>
</dbReference>
<dbReference type="SUPFAM" id="SSF52540">
    <property type="entry name" value="P-loop containing nucleoside triphosphate hydrolases"/>
    <property type="match status" value="1"/>
</dbReference>
<evidence type="ECO:0000256" key="1">
    <source>
        <dbReference type="ARBA" id="ARBA00022741"/>
    </source>
</evidence>
<keyword evidence="5" id="KW-0812">Transmembrane</keyword>
<keyword evidence="8" id="KW-1185">Reference proteome</keyword>
<dbReference type="GO" id="GO:0046872">
    <property type="term" value="F:metal ion binding"/>
    <property type="evidence" value="ECO:0007669"/>
    <property type="project" value="UniProtKB-KW"/>
</dbReference>
<feature type="binding site" evidence="4">
    <location>
        <position position="30"/>
    </location>
    <ligand>
        <name>Mg(2+)</name>
        <dbReference type="ChEBI" id="CHEBI:18420"/>
    </ligand>
</feature>
<dbReference type="AlphaFoldDB" id="A0A1R3GDR6"/>
<evidence type="ECO:0000256" key="3">
    <source>
        <dbReference type="PIRSR" id="PIRSR606689-1"/>
    </source>
</evidence>
<dbReference type="SMART" id="SM00178">
    <property type="entry name" value="SAR"/>
    <property type="match status" value="1"/>
</dbReference>
<keyword evidence="1 3" id="KW-0547">Nucleotide-binding</keyword>
<dbReference type="OrthoDB" id="1866033at2759"/>
<keyword evidence="5" id="KW-1133">Transmembrane helix</keyword>
<feature type="transmembrane region" description="Helical" evidence="5">
    <location>
        <begin position="1069"/>
        <end position="1093"/>
    </location>
</feature>
<protein>
    <submittedName>
        <fullName evidence="7">Reverse transcriptase</fullName>
    </submittedName>
</protein>
<dbReference type="InterPro" id="IPR027417">
    <property type="entry name" value="P-loop_NTPase"/>
</dbReference>
<dbReference type="CDD" id="cd01651">
    <property type="entry name" value="RT_G2_intron"/>
    <property type="match status" value="1"/>
</dbReference>
<dbReference type="Pfam" id="PF01348">
    <property type="entry name" value="Intron_maturas2"/>
    <property type="match status" value="1"/>
</dbReference>